<keyword evidence="1" id="KW-0472">Membrane</keyword>
<feature type="transmembrane region" description="Helical" evidence="1">
    <location>
        <begin position="236"/>
        <end position="254"/>
    </location>
</feature>
<evidence type="ECO:0000256" key="1">
    <source>
        <dbReference type="SAM" id="Phobius"/>
    </source>
</evidence>
<evidence type="ECO:0000313" key="5">
    <source>
        <dbReference type="Proteomes" id="UP000623067"/>
    </source>
</evidence>
<evidence type="ECO:0000259" key="3">
    <source>
        <dbReference type="Pfam" id="PF07589"/>
    </source>
</evidence>
<evidence type="ECO:0000313" key="4">
    <source>
        <dbReference type="EMBL" id="GGB30130.1"/>
    </source>
</evidence>
<name>A0A916T5D5_9SPHN</name>
<organism evidence="4 5">
    <name type="scientific">Sphingomonas metalli</name>
    <dbReference type="NCBI Taxonomy" id="1779358"/>
    <lineage>
        <taxon>Bacteria</taxon>
        <taxon>Pseudomonadati</taxon>
        <taxon>Pseudomonadota</taxon>
        <taxon>Alphaproteobacteria</taxon>
        <taxon>Sphingomonadales</taxon>
        <taxon>Sphingomonadaceae</taxon>
        <taxon>Sphingomonas</taxon>
    </lineage>
</organism>
<keyword evidence="5" id="KW-1185">Reference proteome</keyword>
<proteinExistence type="predicted"/>
<dbReference type="Proteomes" id="UP000623067">
    <property type="component" value="Unassembled WGS sequence"/>
</dbReference>
<dbReference type="NCBIfam" id="NF035944">
    <property type="entry name" value="PEPxxWA-CTERM"/>
    <property type="match status" value="1"/>
</dbReference>
<evidence type="ECO:0000256" key="2">
    <source>
        <dbReference type="SAM" id="SignalP"/>
    </source>
</evidence>
<dbReference type="RefSeq" id="WP_229664485.1">
    <property type="nucleotide sequence ID" value="NZ_BMIH01000002.1"/>
</dbReference>
<dbReference type="PROSITE" id="PS51257">
    <property type="entry name" value="PROKAR_LIPOPROTEIN"/>
    <property type="match status" value="1"/>
</dbReference>
<accession>A0A916T5D5</accession>
<dbReference type="EMBL" id="BMIH01000002">
    <property type="protein sequence ID" value="GGB30130.1"/>
    <property type="molecule type" value="Genomic_DNA"/>
</dbReference>
<feature type="signal peptide" evidence="2">
    <location>
        <begin position="1"/>
        <end position="24"/>
    </location>
</feature>
<sequence length="263" mass="27014">MVRTIGRAALAAAMACACPAAANAATFVADLAPSRGETPLGRVTVDYDAGASTIRFRITAAAGALAAGDHQLHLHANYAGNLNIGDPLTQQVQALAPALSDDRDGDGVIEVFEAAPVIGESWWTIATVASAADGSLDFDSGVLALGPGMIFLPDPIEIGSPGVSGPDDIDNPYNVDNIGFYRSALDRFDLLAFDIHGALDPVGIGAAPGEVDGSDGFESLRPALAGSFATAVPEPGTWAMMLLGFGMVGAAARYRRRKLAISY</sequence>
<keyword evidence="1" id="KW-1133">Transmembrane helix</keyword>
<keyword evidence="1" id="KW-0812">Transmembrane</keyword>
<feature type="domain" description="Ice-binding protein C-terminal" evidence="3">
    <location>
        <begin position="231"/>
        <end position="256"/>
    </location>
</feature>
<reference evidence="4" key="1">
    <citation type="journal article" date="2014" name="Int. J. Syst. Evol. Microbiol.">
        <title>Complete genome sequence of Corynebacterium casei LMG S-19264T (=DSM 44701T), isolated from a smear-ripened cheese.</title>
        <authorList>
            <consortium name="US DOE Joint Genome Institute (JGI-PGF)"/>
            <person name="Walter F."/>
            <person name="Albersmeier A."/>
            <person name="Kalinowski J."/>
            <person name="Ruckert C."/>
        </authorList>
    </citation>
    <scope>NUCLEOTIDE SEQUENCE</scope>
    <source>
        <strain evidence="4">CGMCC 1.15330</strain>
    </source>
</reference>
<gene>
    <name evidence="4" type="ORF">GCM10011380_19480</name>
</gene>
<reference evidence="4" key="2">
    <citation type="submission" date="2020-09" db="EMBL/GenBank/DDBJ databases">
        <authorList>
            <person name="Sun Q."/>
            <person name="Zhou Y."/>
        </authorList>
    </citation>
    <scope>NUCLEOTIDE SEQUENCE</scope>
    <source>
        <strain evidence="4">CGMCC 1.15330</strain>
    </source>
</reference>
<feature type="chain" id="PRO_5037134708" description="Ice-binding protein C-terminal domain-containing protein" evidence="2">
    <location>
        <begin position="25"/>
        <end position="263"/>
    </location>
</feature>
<comment type="caution">
    <text evidence="4">The sequence shown here is derived from an EMBL/GenBank/DDBJ whole genome shotgun (WGS) entry which is preliminary data.</text>
</comment>
<dbReference type="Pfam" id="PF07589">
    <property type="entry name" value="PEP-CTERM"/>
    <property type="match status" value="1"/>
</dbReference>
<dbReference type="NCBIfam" id="TIGR02595">
    <property type="entry name" value="PEP_CTERM"/>
    <property type="match status" value="1"/>
</dbReference>
<keyword evidence="2" id="KW-0732">Signal</keyword>
<protein>
    <recommendedName>
        <fullName evidence="3">Ice-binding protein C-terminal domain-containing protein</fullName>
    </recommendedName>
</protein>
<dbReference type="AlphaFoldDB" id="A0A916T5D5"/>
<dbReference type="InterPro" id="IPR013424">
    <property type="entry name" value="Ice-binding_C"/>
</dbReference>